<dbReference type="SUPFAM" id="SSF50129">
    <property type="entry name" value="GroES-like"/>
    <property type="match status" value="1"/>
</dbReference>
<dbReference type="Gene3D" id="3.40.50.720">
    <property type="entry name" value="NAD(P)-binding Rossmann-like Domain"/>
    <property type="match status" value="1"/>
</dbReference>
<dbReference type="InterPro" id="IPR013149">
    <property type="entry name" value="ADH-like_C"/>
</dbReference>
<name>A0A1D8PQE3_CANAL</name>
<dbReference type="InParanoid" id="A0A1D8PQE3"/>
<dbReference type="OrthoDB" id="9992527at2759"/>
<accession>A0A1D8PQE3</accession>
<dbReference type="CGD" id="CAL0000181878">
    <property type="gene designation" value="orf19.9672"/>
</dbReference>
<evidence type="ECO:0000313" key="3">
    <source>
        <dbReference type="EMBL" id="AOW30358.1"/>
    </source>
</evidence>
<dbReference type="OMA" id="YDYKDAQ"/>
<sequence>MKAAVVSNPVEPTKLTEVKEIPKPKIQDNEILIKAKAYAINPTDWKHIVFKMSKPGDVAGSDASGIVEEVGSQVTNFKKGDNVSSLVIGNVSPDNGAFAEYFVAKPQATIKYDHDLVSSSESKSSTIDSFEGAASVTVGLVTVGISFAHSLNIAKNKEKGDSILIWGGATATGILAIQVAKLVYNLNVIVTASPKNHEYLKDLGADHTLDYNDADVVSKLQSLGHIKFGLDTISNKDTFQKLYDATAGTPEVFLDSLLLLDGKSIKTDPARNVHWGYTLGYLVVQKEKVLGTQKLVQTPELVNDFNAWWENVLPTIINKVKHANLKILDEGLASANEGLQLSRDNKVSGQKIVFRA</sequence>
<dbReference type="SMR" id="A0A1D8PQE3"/>
<dbReference type="InterPro" id="IPR020843">
    <property type="entry name" value="ER"/>
</dbReference>
<dbReference type="Proteomes" id="UP000000559">
    <property type="component" value="Chromosome 6"/>
</dbReference>
<dbReference type="Pfam" id="PF08240">
    <property type="entry name" value="ADH_N"/>
    <property type="match status" value="1"/>
</dbReference>
<dbReference type="SUPFAM" id="SSF51735">
    <property type="entry name" value="NAD(P)-binding Rossmann-fold domains"/>
    <property type="match status" value="1"/>
</dbReference>
<keyword evidence="4" id="KW-1185">Reference proteome</keyword>
<dbReference type="InterPro" id="IPR013154">
    <property type="entry name" value="ADH-like_N"/>
</dbReference>
<dbReference type="Pfam" id="PF00107">
    <property type="entry name" value="ADH_zinc_N"/>
    <property type="match status" value="1"/>
</dbReference>
<gene>
    <name evidence="3" type="ordered locus">CAALFM_C604410CA</name>
    <name evidence="2" type="ordered locus">orf19.9672</name>
</gene>
<dbReference type="PANTHER" id="PTHR45348">
    <property type="entry name" value="HYPOTHETICAL OXIDOREDUCTASE (EUROFUNG)"/>
    <property type="match status" value="1"/>
</dbReference>
<dbReference type="EMBL" id="CP017628">
    <property type="protein sequence ID" value="AOW30358.1"/>
    <property type="molecule type" value="Genomic_DNA"/>
</dbReference>
<dbReference type="PANTHER" id="PTHR45348:SF2">
    <property type="entry name" value="ZINC-TYPE ALCOHOL DEHYDROGENASE-LIKE PROTEIN C2E1P3.01"/>
    <property type="match status" value="1"/>
</dbReference>
<dbReference type="InterPro" id="IPR036291">
    <property type="entry name" value="NAD(P)-bd_dom_sf"/>
</dbReference>
<reference evidence="3 4" key="2">
    <citation type="journal article" date="2007" name="Genome Biol.">
        <title>Assembly of the Candida albicans genome into sixteen supercontigs aligned on the eight chromosomes.</title>
        <authorList>
            <person name="van het Hoog M."/>
            <person name="Rast T.J."/>
            <person name="Martchenko M."/>
            <person name="Grindle S."/>
            <person name="Dignard D."/>
            <person name="Hogues H."/>
            <person name="Cuomo C."/>
            <person name="Berriman M."/>
            <person name="Scherer S."/>
            <person name="Magee B.B."/>
            <person name="Whiteway M."/>
            <person name="Chibana H."/>
            <person name="Nantel A."/>
            <person name="Magee P.T."/>
        </authorList>
    </citation>
    <scope>GENOME REANNOTATION</scope>
    <source>
        <strain evidence="4">SC5314 / ATCC MYA-2876</strain>
    </source>
</reference>
<dbReference type="FunCoup" id="A0A1D8PQE3">
    <property type="interactions" value="242"/>
</dbReference>
<dbReference type="InterPro" id="IPR047122">
    <property type="entry name" value="Trans-enoyl_RdTase-like"/>
</dbReference>
<proteinExistence type="predicted"/>
<evidence type="ECO:0000259" key="1">
    <source>
        <dbReference type="SMART" id="SM00829"/>
    </source>
</evidence>
<feature type="domain" description="Enoyl reductase (ER)" evidence="1">
    <location>
        <begin position="8"/>
        <end position="284"/>
    </location>
</feature>
<reference evidence="3 4" key="1">
    <citation type="journal article" date="2004" name="Proc. Natl. Acad. Sci. U.S.A.">
        <title>The diploid genome sequence of Candida albicans.</title>
        <authorList>
            <person name="Jones T."/>
            <person name="Federspiel N.A."/>
            <person name="Chibana H."/>
            <person name="Dungan J."/>
            <person name="Kalman S."/>
            <person name="Magee B.B."/>
            <person name="Newport G."/>
            <person name="Thorstenson Y.R."/>
            <person name="Agabian N."/>
            <person name="Magee P.T."/>
            <person name="Davis R.W."/>
            <person name="Scherer S."/>
        </authorList>
    </citation>
    <scope>NUCLEOTIDE SEQUENCE [LARGE SCALE GENOMIC DNA]</scope>
    <source>
        <strain evidence="4">SC5314 / ATCC MYA-2876</strain>
    </source>
</reference>
<dbReference type="SMART" id="SM00829">
    <property type="entry name" value="PKS_ER"/>
    <property type="match status" value="1"/>
</dbReference>
<evidence type="ECO:0000313" key="4">
    <source>
        <dbReference type="Proteomes" id="UP000000559"/>
    </source>
</evidence>
<dbReference type="VEuPathDB" id="FungiDB:C6_04410C_A"/>
<dbReference type="GeneID" id="3645950"/>
<dbReference type="RefSeq" id="XP_712399.2">
    <property type="nucleotide sequence ID" value="XM_707306.2"/>
</dbReference>
<evidence type="ECO:0000313" key="2">
    <source>
        <dbReference type="CGD" id="CAL0000181878"/>
    </source>
</evidence>
<dbReference type="eggNOG" id="KOG1198">
    <property type="taxonomic scope" value="Eukaryota"/>
</dbReference>
<protein>
    <recommendedName>
        <fullName evidence="1">Enoyl reductase (ER) domain-containing protein</fullName>
    </recommendedName>
</protein>
<dbReference type="Gene3D" id="3.90.180.10">
    <property type="entry name" value="Medium-chain alcohol dehydrogenases, catalytic domain"/>
    <property type="match status" value="1"/>
</dbReference>
<dbReference type="GO" id="GO:0016651">
    <property type="term" value="F:oxidoreductase activity, acting on NAD(P)H"/>
    <property type="evidence" value="ECO:0007669"/>
    <property type="project" value="InterPro"/>
</dbReference>
<dbReference type="CDD" id="cd08249">
    <property type="entry name" value="enoyl_reductase_like"/>
    <property type="match status" value="1"/>
</dbReference>
<dbReference type="KEGG" id="cal:CAALFM_C604410CA"/>
<dbReference type="InterPro" id="IPR011032">
    <property type="entry name" value="GroES-like_sf"/>
</dbReference>
<reference evidence="3 4" key="3">
    <citation type="journal article" date="2013" name="Genome Biol.">
        <title>Assembly of a phased diploid Candida albicans genome facilitates allele-specific measurements and provides a simple model for repeat and indel structure.</title>
        <authorList>
            <person name="Muzzey D."/>
            <person name="Schwartz K."/>
            <person name="Weissman J.S."/>
            <person name="Sherlock G."/>
        </authorList>
    </citation>
    <scope>NUCLEOTIDE SEQUENCE [LARGE SCALE GENOMIC DNA]</scope>
    <source>
        <strain evidence="4">SC5314 / ATCC MYA-2876</strain>
    </source>
</reference>
<organism evidence="3 4">
    <name type="scientific">Candida albicans (strain SC5314 / ATCC MYA-2876)</name>
    <name type="common">Yeast</name>
    <dbReference type="NCBI Taxonomy" id="237561"/>
    <lineage>
        <taxon>Eukaryota</taxon>
        <taxon>Fungi</taxon>
        <taxon>Dikarya</taxon>
        <taxon>Ascomycota</taxon>
        <taxon>Saccharomycotina</taxon>
        <taxon>Pichiomycetes</taxon>
        <taxon>Debaryomycetaceae</taxon>
        <taxon>Candida/Lodderomyces clade</taxon>
        <taxon>Candida</taxon>
    </lineage>
</organism>
<dbReference type="AlphaFoldDB" id="A0A1D8PQE3"/>